<protein>
    <submittedName>
        <fullName evidence="1">Uncharacterized protein</fullName>
    </submittedName>
</protein>
<reference evidence="1 2" key="1">
    <citation type="submission" date="2023-01" db="EMBL/GenBank/DDBJ databases">
        <authorList>
            <person name="Kreplak J."/>
        </authorList>
    </citation>
    <scope>NUCLEOTIDE SEQUENCE [LARGE SCALE GENOMIC DNA]</scope>
</reference>
<dbReference type="AlphaFoldDB" id="A0AAV1B168"/>
<accession>A0AAV1B168</accession>
<sequence length="135" mass="16182">MEKEAKFYREFVDIEVMPSYFFKVSVFRSREFFRLFEGARLKSFIYDVEMEIYPTLVIMLYANLILDNGIITYGVKKHQISMSLEEFSEFYNLRCLKYYYQEIDQSEGFHTAASFNFQYDPNSIIPTPFHVGTFL</sequence>
<proteinExistence type="predicted"/>
<evidence type="ECO:0000313" key="1">
    <source>
        <dbReference type="EMBL" id="CAI8616071.1"/>
    </source>
</evidence>
<name>A0AAV1B168_VICFA</name>
<dbReference type="Proteomes" id="UP001157006">
    <property type="component" value="Chromosome 6"/>
</dbReference>
<organism evidence="1 2">
    <name type="scientific">Vicia faba</name>
    <name type="common">Broad bean</name>
    <name type="synonym">Faba vulgaris</name>
    <dbReference type="NCBI Taxonomy" id="3906"/>
    <lineage>
        <taxon>Eukaryota</taxon>
        <taxon>Viridiplantae</taxon>
        <taxon>Streptophyta</taxon>
        <taxon>Embryophyta</taxon>
        <taxon>Tracheophyta</taxon>
        <taxon>Spermatophyta</taxon>
        <taxon>Magnoliopsida</taxon>
        <taxon>eudicotyledons</taxon>
        <taxon>Gunneridae</taxon>
        <taxon>Pentapetalae</taxon>
        <taxon>rosids</taxon>
        <taxon>fabids</taxon>
        <taxon>Fabales</taxon>
        <taxon>Fabaceae</taxon>
        <taxon>Papilionoideae</taxon>
        <taxon>50 kb inversion clade</taxon>
        <taxon>NPAAA clade</taxon>
        <taxon>Hologalegina</taxon>
        <taxon>IRL clade</taxon>
        <taxon>Fabeae</taxon>
        <taxon>Vicia</taxon>
    </lineage>
</organism>
<dbReference type="EMBL" id="OX451741">
    <property type="protein sequence ID" value="CAI8616071.1"/>
    <property type="molecule type" value="Genomic_DNA"/>
</dbReference>
<evidence type="ECO:0000313" key="2">
    <source>
        <dbReference type="Proteomes" id="UP001157006"/>
    </source>
</evidence>
<gene>
    <name evidence="1" type="ORF">VFH_VI011800</name>
</gene>
<keyword evidence="2" id="KW-1185">Reference proteome</keyword>